<evidence type="ECO:0000256" key="14">
    <source>
        <dbReference type="SAM" id="MobiDB-lite"/>
    </source>
</evidence>
<feature type="domain" description="C2H2-type" evidence="15">
    <location>
        <begin position="261"/>
        <end position="288"/>
    </location>
</feature>
<accession>C9SHH2</accession>
<dbReference type="GO" id="GO:0005634">
    <property type="term" value="C:nucleus"/>
    <property type="evidence" value="ECO:0007669"/>
    <property type="project" value="UniProtKB-SubCell"/>
</dbReference>
<evidence type="ECO:0000256" key="6">
    <source>
        <dbReference type="ARBA" id="ARBA00022771"/>
    </source>
</evidence>
<dbReference type="Pfam" id="PF08614">
    <property type="entry name" value="ATG16"/>
    <property type="match status" value="1"/>
</dbReference>
<feature type="compositionally biased region" description="Basic and acidic residues" evidence="14">
    <location>
        <begin position="93"/>
        <end position="106"/>
    </location>
</feature>
<sequence>MASEKGSLATEDTSVTATVLPKPDQTASSLFALQEPQRSKSLKRTRETTPTSPTSLVAGDQPIITGSPTKSARLGLLNRRSPVPPLTGAAALEDQRRQREEEEARADPPGSSENPSQRILSALAGDAASVMSRASDAPQAPTASMDVPPPKAPPSVSIPLINHAATDTAEASPQSATSAASIGGTLVTASPGPMEVDTTANEQATPAHHSHAPDDKNTPGSLSYPGSLHASMMSAPPARGMSFPMPSPGQDSPGQPGGKKHKCPYCETEFTRHHNLKSHLLTHSQEKPFICQQCDSRFRRLHDLKRHSKLHTGEKPHICPKCNRKFARGDALARHSKGAGGCAGRRSSMAWAATKPRNTSVSSMPISGAGSSMYSQGGTMTESPKPLSPGAAHDGTGLSRQRSPSLTQQFQQQHFGRRQSDRHTPPGFASNSAPSANGPPARASGSSHGGASTENGGNMFATDPGVWTYIQTLEAQVKQLSENVAAMQKADSAKQAQIGLLTTEMTALKKQLQAQESEAAAKQAQIGLLTAEVTEFRKQLQGRETEALTPKA</sequence>
<comment type="similarity">
    <text evidence="2">Belongs to the ATG16 family.</text>
</comment>
<evidence type="ECO:0000256" key="2">
    <source>
        <dbReference type="ARBA" id="ARBA00005331"/>
    </source>
</evidence>
<dbReference type="GO" id="GO:0008270">
    <property type="term" value="F:zinc ion binding"/>
    <property type="evidence" value="ECO:0007669"/>
    <property type="project" value="UniProtKB-KW"/>
</dbReference>
<dbReference type="KEGG" id="val:VDBG_04504"/>
<dbReference type="InterPro" id="IPR036236">
    <property type="entry name" value="Znf_C2H2_sf"/>
</dbReference>
<proteinExistence type="inferred from homology"/>
<dbReference type="PANTHER" id="PTHR16515">
    <property type="entry name" value="PR DOMAIN ZINC FINGER PROTEIN"/>
    <property type="match status" value="1"/>
</dbReference>
<reference evidence="17" key="1">
    <citation type="journal article" date="2011" name="PLoS Pathog.">
        <title>Comparative genomics yields insights into niche adaptation of plant vascular wilt pathogens.</title>
        <authorList>
            <person name="Klosterman S.J."/>
            <person name="Subbarao K.V."/>
            <person name="Kang S."/>
            <person name="Veronese P."/>
            <person name="Gold S.E."/>
            <person name="Thomma B.P.H.J."/>
            <person name="Chen Z."/>
            <person name="Henrissat B."/>
            <person name="Lee Y.-H."/>
            <person name="Park J."/>
            <person name="Garcia-Pedrajas M.D."/>
            <person name="Barbara D.J."/>
            <person name="Anchieta A."/>
            <person name="de Jonge R."/>
            <person name="Santhanam P."/>
            <person name="Maruthachalam K."/>
            <person name="Atallah Z."/>
            <person name="Amyotte S.G."/>
            <person name="Paz Z."/>
            <person name="Inderbitzin P."/>
            <person name="Hayes R.J."/>
            <person name="Heiman D.I."/>
            <person name="Young S."/>
            <person name="Zeng Q."/>
            <person name="Engels R."/>
            <person name="Galagan J."/>
            <person name="Cuomo C.A."/>
            <person name="Dobinson K.F."/>
            <person name="Ma L.-J."/>
        </authorList>
    </citation>
    <scope>NUCLEOTIDE SEQUENCE [LARGE SCALE GENOMIC DNA]</scope>
    <source>
        <strain evidence="17">VaMs.102 / ATCC MYA-4576 / FGSC 10136</strain>
    </source>
</reference>
<evidence type="ECO:0000256" key="12">
    <source>
        <dbReference type="PROSITE-ProRule" id="PRU00042"/>
    </source>
</evidence>
<dbReference type="InterPro" id="IPR013087">
    <property type="entry name" value="Znf_C2H2_type"/>
</dbReference>
<gene>
    <name evidence="16" type="ORF">VDBG_04504</name>
</gene>
<feature type="region of interest" description="Disordered" evidence="14">
    <location>
        <begin position="353"/>
        <end position="459"/>
    </location>
</feature>
<dbReference type="AlphaFoldDB" id="C9SHH2"/>
<keyword evidence="13" id="KW-0175">Coiled coil</keyword>
<evidence type="ECO:0000256" key="4">
    <source>
        <dbReference type="ARBA" id="ARBA00022723"/>
    </source>
</evidence>
<evidence type="ECO:0000313" key="17">
    <source>
        <dbReference type="Proteomes" id="UP000008698"/>
    </source>
</evidence>
<feature type="region of interest" description="Disordered" evidence="14">
    <location>
        <begin position="1"/>
        <end position="261"/>
    </location>
</feature>
<evidence type="ECO:0000256" key="9">
    <source>
        <dbReference type="ARBA" id="ARBA00023125"/>
    </source>
</evidence>
<evidence type="ECO:0000259" key="15">
    <source>
        <dbReference type="PROSITE" id="PS50157"/>
    </source>
</evidence>
<dbReference type="InterPro" id="IPR050331">
    <property type="entry name" value="Zinc_finger"/>
</dbReference>
<keyword evidence="8" id="KW-0805">Transcription regulation</keyword>
<feature type="compositionally biased region" description="Polar residues" evidence="14">
    <location>
        <begin position="169"/>
        <end position="180"/>
    </location>
</feature>
<dbReference type="RefSeq" id="XP_003004898.1">
    <property type="nucleotide sequence ID" value="XM_003004852.1"/>
</dbReference>
<evidence type="ECO:0000256" key="1">
    <source>
        <dbReference type="ARBA" id="ARBA00004123"/>
    </source>
</evidence>
<dbReference type="Proteomes" id="UP000008698">
    <property type="component" value="Unassembled WGS sequence"/>
</dbReference>
<dbReference type="FunFam" id="3.30.160.60:FF:000446">
    <property type="entry name" value="Zinc finger protein"/>
    <property type="match status" value="1"/>
</dbReference>
<feature type="compositionally biased region" description="Polar residues" evidence="14">
    <location>
        <begin position="356"/>
        <end position="382"/>
    </location>
</feature>
<evidence type="ECO:0000256" key="3">
    <source>
        <dbReference type="ARBA" id="ARBA00006991"/>
    </source>
</evidence>
<dbReference type="InterPro" id="IPR013923">
    <property type="entry name" value="Autophagy-rel_prot_16_dom"/>
</dbReference>
<dbReference type="GeneID" id="9530112"/>
<feature type="domain" description="C2H2-type" evidence="15">
    <location>
        <begin position="289"/>
        <end position="316"/>
    </location>
</feature>
<dbReference type="Pfam" id="PF00096">
    <property type="entry name" value="zf-C2H2"/>
    <property type="match status" value="1"/>
</dbReference>
<feature type="compositionally biased region" description="Low complexity" evidence="14">
    <location>
        <begin position="401"/>
        <end position="414"/>
    </location>
</feature>
<dbReference type="GO" id="GO:0003677">
    <property type="term" value="F:DNA binding"/>
    <property type="evidence" value="ECO:0007669"/>
    <property type="project" value="UniProtKB-KW"/>
</dbReference>
<comment type="similarity">
    <text evidence="3">Belongs to the krueppel C2H2-type zinc-finger protein family.</text>
</comment>
<keyword evidence="10" id="KW-0804">Transcription</keyword>
<dbReference type="PANTHER" id="PTHR16515:SF49">
    <property type="entry name" value="GASTRULA ZINC FINGER PROTEIN XLCGF49.1-LIKE-RELATED"/>
    <property type="match status" value="1"/>
</dbReference>
<dbReference type="OMA" id="NTHEQHI"/>
<evidence type="ECO:0000256" key="13">
    <source>
        <dbReference type="SAM" id="Coils"/>
    </source>
</evidence>
<dbReference type="PROSITE" id="PS50157">
    <property type="entry name" value="ZINC_FINGER_C2H2_2"/>
    <property type="match status" value="3"/>
</dbReference>
<dbReference type="GO" id="GO:0010468">
    <property type="term" value="P:regulation of gene expression"/>
    <property type="evidence" value="ECO:0007669"/>
    <property type="project" value="TreeGrafter"/>
</dbReference>
<evidence type="ECO:0000313" key="16">
    <source>
        <dbReference type="EMBL" id="EEY18395.1"/>
    </source>
</evidence>
<evidence type="ECO:0000256" key="7">
    <source>
        <dbReference type="ARBA" id="ARBA00022833"/>
    </source>
</evidence>
<keyword evidence="6 12" id="KW-0863">Zinc-finger</keyword>
<dbReference type="eggNOG" id="KOG1721">
    <property type="taxonomic scope" value="Eukaryota"/>
</dbReference>
<dbReference type="Gene3D" id="3.30.160.60">
    <property type="entry name" value="Classic Zinc Finger"/>
    <property type="match status" value="3"/>
</dbReference>
<feature type="compositionally biased region" description="Low complexity" evidence="14">
    <location>
        <begin position="438"/>
        <end position="452"/>
    </location>
</feature>
<protein>
    <submittedName>
        <fullName evidence="16">Chorion transcription factor Cf2</fullName>
    </submittedName>
</protein>
<dbReference type="OrthoDB" id="8117402at2759"/>
<keyword evidence="5" id="KW-0677">Repeat</keyword>
<keyword evidence="11" id="KW-0539">Nucleus</keyword>
<dbReference type="SUPFAM" id="SSF57667">
    <property type="entry name" value="beta-beta-alpha zinc fingers"/>
    <property type="match status" value="2"/>
</dbReference>
<evidence type="ECO:0000256" key="10">
    <source>
        <dbReference type="ARBA" id="ARBA00023163"/>
    </source>
</evidence>
<comment type="subcellular location">
    <subcellularLocation>
        <location evidence="1">Nucleus</location>
    </subcellularLocation>
</comment>
<dbReference type="PROSITE" id="PS00028">
    <property type="entry name" value="ZINC_FINGER_C2H2_1"/>
    <property type="match status" value="2"/>
</dbReference>
<organism evidence="17">
    <name type="scientific">Verticillium alfalfae (strain VaMs.102 / ATCC MYA-4576 / FGSC 10136)</name>
    <name type="common">Verticillium wilt of alfalfa</name>
    <name type="synonym">Verticillium albo-atrum</name>
    <dbReference type="NCBI Taxonomy" id="526221"/>
    <lineage>
        <taxon>Eukaryota</taxon>
        <taxon>Fungi</taxon>
        <taxon>Dikarya</taxon>
        <taxon>Ascomycota</taxon>
        <taxon>Pezizomycotina</taxon>
        <taxon>Sordariomycetes</taxon>
        <taxon>Hypocreomycetidae</taxon>
        <taxon>Glomerellales</taxon>
        <taxon>Plectosphaerellaceae</taxon>
        <taxon>Verticillium</taxon>
    </lineage>
</organism>
<dbReference type="HOGENOM" id="CLU_013258_0_1_1"/>
<evidence type="ECO:0000256" key="5">
    <source>
        <dbReference type="ARBA" id="ARBA00022737"/>
    </source>
</evidence>
<keyword evidence="4" id="KW-0479">Metal-binding</keyword>
<evidence type="ECO:0000256" key="11">
    <source>
        <dbReference type="ARBA" id="ARBA00023242"/>
    </source>
</evidence>
<keyword evidence="17" id="KW-1185">Reference proteome</keyword>
<feature type="domain" description="C2H2-type" evidence="15">
    <location>
        <begin position="317"/>
        <end position="347"/>
    </location>
</feature>
<feature type="coiled-coil region" evidence="13">
    <location>
        <begin position="470"/>
        <end position="532"/>
    </location>
</feature>
<name>C9SHH2_VERA1</name>
<dbReference type="FunFam" id="3.30.160.60:FF:001156">
    <property type="entry name" value="Zinc finger protein 407"/>
    <property type="match status" value="1"/>
</dbReference>
<keyword evidence="9" id="KW-0238">DNA-binding</keyword>
<keyword evidence="7" id="KW-0862">Zinc</keyword>
<dbReference type="EMBL" id="DS985218">
    <property type="protein sequence ID" value="EEY18395.1"/>
    <property type="molecule type" value="Genomic_DNA"/>
</dbReference>
<evidence type="ECO:0000256" key="8">
    <source>
        <dbReference type="ARBA" id="ARBA00023015"/>
    </source>
</evidence>
<dbReference type="SMART" id="SM00355">
    <property type="entry name" value="ZnF_C2H2"/>
    <property type="match status" value="3"/>
</dbReference>